<dbReference type="SUPFAM" id="SSF51182">
    <property type="entry name" value="RmlC-like cupins"/>
    <property type="match status" value="1"/>
</dbReference>
<proteinExistence type="predicted"/>
<dbReference type="InterPro" id="IPR025979">
    <property type="entry name" value="ChrR-like_cupin_dom"/>
</dbReference>
<organism evidence="2 3">
    <name type="scientific">Photobacterium frigidiphilum</name>
    <dbReference type="NCBI Taxonomy" id="264736"/>
    <lineage>
        <taxon>Bacteria</taxon>
        <taxon>Pseudomonadati</taxon>
        <taxon>Pseudomonadota</taxon>
        <taxon>Gammaproteobacteria</taxon>
        <taxon>Vibrionales</taxon>
        <taxon>Vibrionaceae</taxon>
        <taxon>Photobacterium</taxon>
    </lineage>
</organism>
<dbReference type="OrthoDB" id="9793147at2"/>
<feature type="domain" description="ChrR-like cupin" evidence="1">
    <location>
        <begin position="14"/>
        <end position="111"/>
    </location>
</feature>
<dbReference type="Gene3D" id="2.60.120.10">
    <property type="entry name" value="Jelly Rolls"/>
    <property type="match status" value="1"/>
</dbReference>
<comment type="caution">
    <text evidence="2">The sequence shown here is derived from an EMBL/GenBank/DDBJ whole genome shotgun (WGS) entry which is preliminary data.</text>
</comment>
<gene>
    <name evidence="2" type="ORF">C9J12_20730</name>
</gene>
<dbReference type="EMBL" id="PYMJ01000026">
    <property type="protein sequence ID" value="PSU45906.1"/>
    <property type="molecule type" value="Genomic_DNA"/>
</dbReference>
<evidence type="ECO:0000313" key="3">
    <source>
        <dbReference type="Proteomes" id="UP000240987"/>
    </source>
</evidence>
<evidence type="ECO:0000259" key="1">
    <source>
        <dbReference type="Pfam" id="PF12973"/>
    </source>
</evidence>
<protein>
    <recommendedName>
        <fullName evidence="1">ChrR-like cupin domain-containing protein</fullName>
    </recommendedName>
</protein>
<dbReference type="RefSeq" id="WP_107244469.1">
    <property type="nucleotide sequence ID" value="NZ_JAKJUA010000009.1"/>
</dbReference>
<dbReference type="Proteomes" id="UP000240987">
    <property type="component" value="Unassembled WGS sequence"/>
</dbReference>
<dbReference type="AlphaFoldDB" id="A0A2T3JAM9"/>
<reference evidence="2 3" key="1">
    <citation type="submission" date="2018-01" db="EMBL/GenBank/DDBJ databases">
        <title>Whole genome sequencing of Histamine producing bacteria.</title>
        <authorList>
            <person name="Butler K."/>
        </authorList>
    </citation>
    <scope>NUCLEOTIDE SEQUENCE [LARGE SCALE GENOMIC DNA]</scope>
    <source>
        <strain evidence="2 3">JCM 12947</strain>
    </source>
</reference>
<dbReference type="Pfam" id="PF12973">
    <property type="entry name" value="Cupin_7"/>
    <property type="match status" value="1"/>
</dbReference>
<name>A0A2T3JAM9_9GAMM</name>
<dbReference type="InterPro" id="IPR014710">
    <property type="entry name" value="RmlC-like_jellyroll"/>
</dbReference>
<sequence>MSKHAVKYWNVLSESSRNRWKALEQTNGMIEQVTLSKDDATGEYTRLTRFKSGADTSSFGSDHHPYPEEVFIISGRLYDQTNKAWLEQGHYANRLPNEVHGPFLCEQECIVLEISTSKTL</sequence>
<dbReference type="InterPro" id="IPR011051">
    <property type="entry name" value="RmlC_Cupin_sf"/>
</dbReference>
<evidence type="ECO:0000313" key="2">
    <source>
        <dbReference type="EMBL" id="PSU45906.1"/>
    </source>
</evidence>
<accession>A0A2T3JAM9</accession>
<keyword evidence="3" id="KW-1185">Reference proteome</keyword>